<evidence type="ECO:0000256" key="5">
    <source>
        <dbReference type="ARBA" id="ARBA00023033"/>
    </source>
</evidence>
<gene>
    <name evidence="7" type="ORF">P171DRAFT_434908</name>
</gene>
<evidence type="ECO:0000259" key="6">
    <source>
        <dbReference type="Pfam" id="PF01494"/>
    </source>
</evidence>
<dbReference type="GO" id="GO:0071949">
    <property type="term" value="F:FAD binding"/>
    <property type="evidence" value="ECO:0007669"/>
    <property type="project" value="InterPro"/>
</dbReference>
<keyword evidence="5" id="KW-0503">Monooxygenase</keyword>
<reference evidence="7" key="1">
    <citation type="journal article" date="2020" name="Stud. Mycol.">
        <title>101 Dothideomycetes genomes: a test case for predicting lifestyles and emergence of pathogens.</title>
        <authorList>
            <person name="Haridas S."/>
            <person name="Albert R."/>
            <person name="Binder M."/>
            <person name="Bloem J."/>
            <person name="Labutti K."/>
            <person name="Salamov A."/>
            <person name="Andreopoulos B."/>
            <person name="Baker S."/>
            <person name="Barry K."/>
            <person name="Bills G."/>
            <person name="Bluhm B."/>
            <person name="Cannon C."/>
            <person name="Castanera R."/>
            <person name="Culley D."/>
            <person name="Daum C."/>
            <person name="Ezra D."/>
            <person name="Gonzalez J."/>
            <person name="Henrissat B."/>
            <person name="Kuo A."/>
            <person name="Liang C."/>
            <person name="Lipzen A."/>
            <person name="Lutzoni F."/>
            <person name="Magnuson J."/>
            <person name="Mondo S."/>
            <person name="Nolan M."/>
            <person name="Ohm R."/>
            <person name="Pangilinan J."/>
            <person name="Park H.-J."/>
            <person name="Ramirez L."/>
            <person name="Alfaro M."/>
            <person name="Sun H."/>
            <person name="Tritt A."/>
            <person name="Yoshinaga Y."/>
            <person name="Zwiers L.-H."/>
            <person name="Turgeon B."/>
            <person name="Goodwin S."/>
            <person name="Spatafora J."/>
            <person name="Crous P."/>
            <person name="Grigoriev I."/>
        </authorList>
    </citation>
    <scope>NUCLEOTIDE SEQUENCE</scope>
    <source>
        <strain evidence="7">CBS 690.94</strain>
    </source>
</reference>
<evidence type="ECO:0000256" key="1">
    <source>
        <dbReference type="ARBA" id="ARBA00001974"/>
    </source>
</evidence>
<sequence>MGHRAPPDTILIMGAGVAGLVLAQGLRLRSIPFRLFERHPQSHQAQGHRFRISREAQVVLERVLPPQLQRILRETSPRMNQFQPRYVNARKLDFSPPTPAILDSMPIDRSWFRAVAALDIEDAIEFNKEYVSHDIRDDGVLAKFADGSNAHGLLLVGADGVKSRVRNQLQPTRELLDLERWIMWGRTPVTESVKENTQEDLLSWCMYIDHEANVQTVVEPIMWPAKIPQRSNTRVPDFSDYVYWVICTAPFQYADSMPKAMEEKKQFLERAVQHWHPSLQHLLRAASHESSACSLVL</sequence>
<dbReference type="InterPro" id="IPR036188">
    <property type="entry name" value="FAD/NAD-bd_sf"/>
</dbReference>
<dbReference type="PANTHER" id="PTHR47178">
    <property type="entry name" value="MONOOXYGENASE, FAD-BINDING"/>
    <property type="match status" value="1"/>
</dbReference>
<dbReference type="PRINTS" id="PR00420">
    <property type="entry name" value="RNGMNOXGNASE"/>
</dbReference>
<dbReference type="EMBL" id="MU001506">
    <property type="protein sequence ID" value="KAF2441234.1"/>
    <property type="molecule type" value="Genomic_DNA"/>
</dbReference>
<evidence type="ECO:0000313" key="7">
    <source>
        <dbReference type="EMBL" id="KAF2441234.1"/>
    </source>
</evidence>
<dbReference type="InterPro" id="IPR002938">
    <property type="entry name" value="FAD-bd"/>
</dbReference>
<dbReference type="Pfam" id="PF01494">
    <property type="entry name" value="FAD_binding_3"/>
    <property type="match status" value="1"/>
</dbReference>
<protein>
    <recommendedName>
        <fullName evidence="6">FAD-binding domain-containing protein</fullName>
    </recommendedName>
</protein>
<keyword evidence="8" id="KW-1185">Reference proteome</keyword>
<evidence type="ECO:0000313" key="8">
    <source>
        <dbReference type="Proteomes" id="UP000799764"/>
    </source>
</evidence>
<feature type="domain" description="FAD-binding" evidence="6">
    <location>
        <begin position="10"/>
        <end position="234"/>
    </location>
</feature>
<keyword evidence="3" id="KW-0274">FAD</keyword>
<dbReference type="AlphaFoldDB" id="A0A9P4PA55"/>
<evidence type="ECO:0000256" key="3">
    <source>
        <dbReference type="ARBA" id="ARBA00022827"/>
    </source>
</evidence>
<evidence type="ECO:0000256" key="4">
    <source>
        <dbReference type="ARBA" id="ARBA00023002"/>
    </source>
</evidence>
<comment type="caution">
    <text evidence="7">The sequence shown here is derived from an EMBL/GenBank/DDBJ whole genome shotgun (WGS) entry which is preliminary data.</text>
</comment>
<name>A0A9P4PA55_9PLEO</name>
<dbReference type="GO" id="GO:0004497">
    <property type="term" value="F:monooxygenase activity"/>
    <property type="evidence" value="ECO:0007669"/>
    <property type="project" value="UniProtKB-KW"/>
</dbReference>
<proteinExistence type="predicted"/>
<dbReference type="Gene3D" id="3.50.50.60">
    <property type="entry name" value="FAD/NAD(P)-binding domain"/>
    <property type="match status" value="1"/>
</dbReference>
<comment type="cofactor">
    <cofactor evidence="1">
        <name>FAD</name>
        <dbReference type="ChEBI" id="CHEBI:57692"/>
    </cofactor>
</comment>
<accession>A0A9P4PA55</accession>
<organism evidence="7 8">
    <name type="scientific">Karstenula rhodostoma CBS 690.94</name>
    <dbReference type="NCBI Taxonomy" id="1392251"/>
    <lineage>
        <taxon>Eukaryota</taxon>
        <taxon>Fungi</taxon>
        <taxon>Dikarya</taxon>
        <taxon>Ascomycota</taxon>
        <taxon>Pezizomycotina</taxon>
        <taxon>Dothideomycetes</taxon>
        <taxon>Pleosporomycetidae</taxon>
        <taxon>Pleosporales</taxon>
        <taxon>Massarineae</taxon>
        <taxon>Didymosphaeriaceae</taxon>
        <taxon>Karstenula</taxon>
    </lineage>
</organism>
<dbReference type="SUPFAM" id="SSF51905">
    <property type="entry name" value="FAD/NAD(P)-binding domain"/>
    <property type="match status" value="1"/>
</dbReference>
<dbReference type="PANTHER" id="PTHR47178:SF5">
    <property type="entry name" value="FAD-BINDING DOMAIN-CONTAINING PROTEIN"/>
    <property type="match status" value="1"/>
</dbReference>
<evidence type="ECO:0000256" key="2">
    <source>
        <dbReference type="ARBA" id="ARBA00022630"/>
    </source>
</evidence>
<dbReference type="Proteomes" id="UP000799764">
    <property type="component" value="Unassembled WGS sequence"/>
</dbReference>
<keyword evidence="2" id="KW-0285">Flavoprotein</keyword>
<keyword evidence="4" id="KW-0560">Oxidoreductase</keyword>
<dbReference type="OrthoDB" id="47494at2759"/>